<reference evidence="1" key="1">
    <citation type="submission" date="2020-05" db="EMBL/GenBank/DDBJ databases">
        <title>Large-scale comparative analyses of tick genomes elucidate their genetic diversity and vector capacities.</title>
        <authorList>
            <person name="Jia N."/>
            <person name="Wang J."/>
            <person name="Shi W."/>
            <person name="Du L."/>
            <person name="Sun Y."/>
            <person name="Zhan W."/>
            <person name="Jiang J."/>
            <person name="Wang Q."/>
            <person name="Zhang B."/>
            <person name="Ji P."/>
            <person name="Sakyi L.B."/>
            <person name="Cui X."/>
            <person name="Yuan T."/>
            <person name="Jiang B."/>
            <person name="Yang W."/>
            <person name="Lam T.T.-Y."/>
            <person name="Chang Q."/>
            <person name="Ding S."/>
            <person name="Wang X."/>
            <person name="Zhu J."/>
            <person name="Ruan X."/>
            <person name="Zhao L."/>
            <person name="Wei J."/>
            <person name="Que T."/>
            <person name="Du C."/>
            <person name="Cheng J."/>
            <person name="Dai P."/>
            <person name="Han X."/>
            <person name="Huang E."/>
            <person name="Gao Y."/>
            <person name="Liu J."/>
            <person name="Shao H."/>
            <person name="Ye R."/>
            <person name="Li L."/>
            <person name="Wei W."/>
            <person name="Wang X."/>
            <person name="Wang C."/>
            <person name="Yang T."/>
            <person name="Huo Q."/>
            <person name="Li W."/>
            <person name="Guo W."/>
            <person name="Chen H."/>
            <person name="Zhou L."/>
            <person name="Ni X."/>
            <person name="Tian J."/>
            <person name="Zhou Y."/>
            <person name="Sheng Y."/>
            <person name="Liu T."/>
            <person name="Pan Y."/>
            <person name="Xia L."/>
            <person name="Li J."/>
            <person name="Zhao F."/>
            <person name="Cao W."/>
        </authorList>
    </citation>
    <scope>NUCLEOTIDE SEQUENCE</scope>
    <source>
        <strain evidence="1">Hyas-2018</strain>
    </source>
</reference>
<evidence type="ECO:0000313" key="2">
    <source>
        <dbReference type="Proteomes" id="UP000821845"/>
    </source>
</evidence>
<sequence length="136" mass="15498">MGWHEEGHVQDPAPITARRWGRAPGQLSAYLEERFGQREPKLRAITIRGSVLDTMSFRSEDLGNYKGTNDDQILTCCLLLCSDRTEHALPREPDAPVKLYRETVLITEDRNLCVKALTHNVPVRDLPAFLRWANIS</sequence>
<gene>
    <name evidence="1" type="ORF">HPB50_026163</name>
</gene>
<accession>A0ACB7SNC2</accession>
<comment type="caution">
    <text evidence="1">The sequence shown here is derived from an EMBL/GenBank/DDBJ whole genome shotgun (WGS) entry which is preliminary data.</text>
</comment>
<proteinExistence type="predicted"/>
<name>A0ACB7SNC2_HYAAI</name>
<keyword evidence="2" id="KW-1185">Reference proteome</keyword>
<dbReference type="EMBL" id="CM023484">
    <property type="protein sequence ID" value="KAH6934627.1"/>
    <property type="molecule type" value="Genomic_DNA"/>
</dbReference>
<dbReference type="Proteomes" id="UP000821845">
    <property type="component" value="Chromosome 4"/>
</dbReference>
<protein>
    <submittedName>
        <fullName evidence="1">Uncharacterized protein</fullName>
    </submittedName>
</protein>
<organism evidence="1 2">
    <name type="scientific">Hyalomma asiaticum</name>
    <name type="common">Tick</name>
    <dbReference type="NCBI Taxonomy" id="266040"/>
    <lineage>
        <taxon>Eukaryota</taxon>
        <taxon>Metazoa</taxon>
        <taxon>Ecdysozoa</taxon>
        <taxon>Arthropoda</taxon>
        <taxon>Chelicerata</taxon>
        <taxon>Arachnida</taxon>
        <taxon>Acari</taxon>
        <taxon>Parasitiformes</taxon>
        <taxon>Ixodida</taxon>
        <taxon>Ixodoidea</taxon>
        <taxon>Ixodidae</taxon>
        <taxon>Hyalomminae</taxon>
        <taxon>Hyalomma</taxon>
    </lineage>
</organism>
<evidence type="ECO:0000313" key="1">
    <source>
        <dbReference type="EMBL" id="KAH6934627.1"/>
    </source>
</evidence>